<feature type="region of interest" description="Disordered" evidence="9">
    <location>
        <begin position="428"/>
        <end position="480"/>
    </location>
</feature>
<organism evidence="12 13">
    <name type="scientific">Rubrivirga marina</name>
    <dbReference type="NCBI Taxonomy" id="1196024"/>
    <lineage>
        <taxon>Bacteria</taxon>
        <taxon>Pseudomonadati</taxon>
        <taxon>Rhodothermota</taxon>
        <taxon>Rhodothermia</taxon>
        <taxon>Rhodothermales</taxon>
        <taxon>Rubricoccaceae</taxon>
        <taxon>Rubrivirga</taxon>
    </lineage>
</organism>
<protein>
    <recommendedName>
        <fullName evidence="2">NADH:ubiquinone reductase (non-electrogenic)</fullName>
        <ecNumber evidence="2">1.6.5.9</ecNumber>
    </recommendedName>
</protein>
<evidence type="ECO:0000259" key="10">
    <source>
        <dbReference type="Pfam" id="PF07992"/>
    </source>
</evidence>
<comment type="similarity">
    <text evidence="1">Belongs to the NADH dehydrogenase family.</text>
</comment>
<feature type="domain" description="External alternative NADH-ubiquinone oxidoreductase-like C-terminal" evidence="11">
    <location>
        <begin position="353"/>
        <end position="408"/>
    </location>
</feature>
<dbReference type="PRINTS" id="PR00411">
    <property type="entry name" value="PNDRDTASEI"/>
</dbReference>
<proteinExistence type="inferred from homology"/>
<keyword evidence="7" id="KW-0520">NAD</keyword>
<evidence type="ECO:0000256" key="9">
    <source>
        <dbReference type="SAM" id="MobiDB-lite"/>
    </source>
</evidence>
<evidence type="ECO:0000256" key="1">
    <source>
        <dbReference type="ARBA" id="ARBA00005272"/>
    </source>
</evidence>
<dbReference type="Gene3D" id="3.50.50.100">
    <property type="match status" value="1"/>
</dbReference>
<keyword evidence="13" id="KW-1185">Reference proteome</keyword>
<evidence type="ECO:0000256" key="6">
    <source>
        <dbReference type="ARBA" id="ARBA00023002"/>
    </source>
</evidence>
<keyword evidence="5" id="KW-0809">Transit peptide</keyword>
<evidence type="ECO:0000256" key="5">
    <source>
        <dbReference type="ARBA" id="ARBA00022946"/>
    </source>
</evidence>
<keyword evidence="4" id="KW-0274">FAD</keyword>
<dbReference type="Proteomes" id="UP000216339">
    <property type="component" value="Unassembled WGS sequence"/>
</dbReference>
<dbReference type="PANTHER" id="PTHR43706">
    <property type="entry name" value="NADH DEHYDROGENASE"/>
    <property type="match status" value="1"/>
</dbReference>
<keyword evidence="3" id="KW-0285">Flavoprotein</keyword>
<name>A0A271J2Y2_9BACT</name>
<sequence length="480" mass="51422">MALDLPPGTRPRVVVVGAGHGGLECVLALKTAAVDVLLVDRNNYHKFQPLLYQVATAGLDTSDITQPIRHIVRDQRNADVRLGLVTGADLEARTLHLDTGEAVPYDVLVLAPGASTAFYGVEGAFEHAFPIKNVPDAIALRGHVLSQFEAVARDPGRIDEGALTTVVVGGGPTGVEMAGALRELFHVLAEDFPTVDVERARVVLVDGLRQPLAGYDADLRQYTREALEKKGAELRFGENVARVDADGVELTDGSRIDAATVVWAAGVQANPLADALGLEQTKGGRVVVDATLRVPGQDRVFVVGDASGASDPDGELYPQVAQVAIQQGRHAARLIERMTSGQTADEPFVYHDLGMMATIGRNAAVLQTPGGLKLTGFLAWMGWLLVHLVKLVGFRNRISVFVNWLYNYVTYDRGPRIILTTDRGERVRQPLLATAPTEHGRGGGSHDPRLDDTPGPADDASDCAEEPTEAERPEPAPSHP</sequence>
<dbReference type="EMBL" id="MQWD01000001">
    <property type="protein sequence ID" value="PAP77657.1"/>
    <property type="molecule type" value="Genomic_DNA"/>
</dbReference>
<feature type="compositionally biased region" description="Acidic residues" evidence="9">
    <location>
        <begin position="459"/>
        <end position="468"/>
    </location>
</feature>
<evidence type="ECO:0000256" key="7">
    <source>
        <dbReference type="ARBA" id="ARBA00023027"/>
    </source>
</evidence>
<dbReference type="Pfam" id="PF07992">
    <property type="entry name" value="Pyr_redox_2"/>
    <property type="match status" value="1"/>
</dbReference>
<evidence type="ECO:0000256" key="4">
    <source>
        <dbReference type="ARBA" id="ARBA00022827"/>
    </source>
</evidence>
<evidence type="ECO:0000259" key="11">
    <source>
        <dbReference type="Pfam" id="PF22366"/>
    </source>
</evidence>
<dbReference type="InterPro" id="IPR023753">
    <property type="entry name" value="FAD/NAD-binding_dom"/>
</dbReference>
<feature type="compositionally biased region" description="Basic and acidic residues" evidence="9">
    <location>
        <begin position="438"/>
        <end position="452"/>
    </location>
</feature>
<evidence type="ECO:0000256" key="2">
    <source>
        <dbReference type="ARBA" id="ARBA00012637"/>
    </source>
</evidence>
<keyword evidence="6" id="KW-0560">Oxidoreductase</keyword>
<evidence type="ECO:0000256" key="3">
    <source>
        <dbReference type="ARBA" id="ARBA00022630"/>
    </source>
</evidence>
<accession>A0A271J2Y2</accession>
<comment type="caution">
    <text evidence="12">The sequence shown here is derived from an EMBL/GenBank/DDBJ whole genome shotgun (WGS) entry which is preliminary data.</text>
</comment>
<dbReference type="RefSeq" id="WP_179299668.1">
    <property type="nucleotide sequence ID" value="NZ_MQWD01000001.1"/>
</dbReference>
<feature type="domain" description="FAD/NAD(P)-binding" evidence="10">
    <location>
        <begin position="12"/>
        <end position="328"/>
    </location>
</feature>
<evidence type="ECO:0000256" key="8">
    <source>
        <dbReference type="ARBA" id="ARBA00047599"/>
    </source>
</evidence>
<dbReference type="Pfam" id="PF22366">
    <property type="entry name" value="NDH2_C"/>
    <property type="match status" value="1"/>
</dbReference>
<dbReference type="InterPro" id="IPR036188">
    <property type="entry name" value="FAD/NAD-bd_sf"/>
</dbReference>
<dbReference type="PRINTS" id="PR00368">
    <property type="entry name" value="FADPNR"/>
</dbReference>
<dbReference type="EC" id="1.6.5.9" evidence="2"/>
<reference evidence="12 13" key="1">
    <citation type="submission" date="2016-11" db="EMBL/GenBank/DDBJ databases">
        <title>Study of marine rhodopsin-containing bacteria.</title>
        <authorList>
            <person name="Yoshizawa S."/>
            <person name="Kumagai Y."/>
            <person name="Kogure K."/>
        </authorList>
    </citation>
    <scope>NUCLEOTIDE SEQUENCE [LARGE SCALE GENOMIC DNA]</scope>
    <source>
        <strain evidence="12 13">SAORIC-28</strain>
    </source>
</reference>
<dbReference type="InterPro" id="IPR054585">
    <property type="entry name" value="NDH2-like_C"/>
</dbReference>
<evidence type="ECO:0000313" key="13">
    <source>
        <dbReference type="Proteomes" id="UP000216339"/>
    </source>
</evidence>
<gene>
    <name evidence="12" type="ORF">BSZ37_15020</name>
</gene>
<dbReference type="PANTHER" id="PTHR43706:SF47">
    <property type="entry name" value="EXTERNAL NADH-UBIQUINONE OXIDOREDUCTASE 1, MITOCHONDRIAL-RELATED"/>
    <property type="match status" value="1"/>
</dbReference>
<dbReference type="SUPFAM" id="SSF51905">
    <property type="entry name" value="FAD/NAD(P)-binding domain"/>
    <property type="match status" value="1"/>
</dbReference>
<evidence type="ECO:0000313" key="12">
    <source>
        <dbReference type="EMBL" id="PAP77657.1"/>
    </source>
</evidence>
<dbReference type="InterPro" id="IPR045024">
    <property type="entry name" value="NDH-2"/>
</dbReference>
<dbReference type="AlphaFoldDB" id="A0A271J2Y2"/>
<comment type="catalytic activity">
    <reaction evidence="8">
        <text>a quinone + NADH + H(+) = a quinol + NAD(+)</text>
        <dbReference type="Rhea" id="RHEA:46160"/>
        <dbReference type="ChEBI" id="CHEBI:15378"/>
        <dbReference type="ChEBI" id="CHEBI:24646"/>
        <dbReference type="ChEBI" id="CHEBI:57540"/>
        <dbReference type="ChEBI" id="CHEBI:57945"/>
        <dbReference type="ChEBI" id="CHEBI:132124"/>
        <dbReference type="EC" id="1.6.5.9"/>
    </reaction>
</comment>
<dbReference type="GO" id="GO:0050136">
    <property type="term" value="F:NADH dehydrogenase (quinone) (non-electrogenic) activity"/>
    <property type="evidence" value="ECO:0007669"/>
    <property type="project" value="UniProtKB-EC"/>
</dbReference>